<proteinExistence type="predicted"/>
<accession>A0ACB0LTB9</accession>
<evidence type="ECO:0000313" key="2">
    <source>
        <dbReference type="Proteomes" id="UP001177021"/>
    </source>
</evidence>
<keyword evidence="2" id="KW-1185">Reference proteome</keyword>
<dbReference type="Proteomes" id="UP001177021">
    <property type="component" value="Unassembled WGS sequence"/>
</dbReference>
<evidence type="ECO:0000313" key="1">
    <source>
        <dbReference type="EMBL" id="CAJ2672892.1"/>
    </source>
</evidence>
<reference evidence="1" key="1">
    <citation type="submission" date="2023-10" db="EMBL/GenBank/DDBJ databases">
        <authorList>
            <person name="Rodriguez Cubillos JULIANA M."/>
            <person name="De Vega J."/>
        </authorList>
    </citation>
    <scope>NUCLEOTIDE SEQUENCE</scope>
</reference>
<protein>
    <submittedName>
        <fullName evidence="1">Uncharacterized protein</fullName>
    </submittedName>
</protein>
<gene>
    <name evidence="1" type="ORF">MILVUS5_LOCUS36451</name>
</gene>
<organism evidence="1 2">
    <name type="scientific">Trifolium pratense</name>
    <name type="common">Red clover</name>
    <dbReference type="NCBI Taxonomy" id="57577"/>
    <lineage>
        <taxon>Eukaryota</taxon>
        <taxon>Viridiplantae</taxon>
        <taxon>Streptophyta</taxon>
        <taxon>Embryophyta</taxon>
        <taxon>Tracheophyta</taxon>
        <taxon>Spermatophyta</taxon>
        <taxon>Magnoliopsida</taxon>
        <taxon>eudicotyledons</taxon>
        <taxon>Gunneridae</taxon>
        <taxon>Pentapetalae</taxon>
        <taxon>rosids</taxon>
        <taxon>fabids</taxon>
        <taxon>Fabales</taxon>
        <taxon>Fabaceae</taxon>
        <taxon>Papilionoideae</taxon>
        <taxon>50 kb inversion clade</taxon>
        <taxon>NPAAA clade</taxon>
        <taxon>Hologalegina</taxon>
        <taxon>IRL clade</taxon>
        <taxon>Trifolieae</taxon>
        <taxon>Trifolium</taxon>
    </lineage>
</organism>
<comment type="caution">
    <text evidence="1">The sequence shown here is derived from an EMBL/GenBank/DDBJ whole genome shotgun (WGS) entry which is preliminary data.</text>
</comment>
<sequence>MDQFSQGNEIEDDFSVNLDNSRANWTPSQDQYFLELLLSHVHKGNKTGKTFTRLAWADMTEQFNNKFGFKYDLEVLKNRYKRFKKQYYEIKAMVSQNGFQWDGTLNMITANDKTWDEYIKAHPDAHVFRKKVAPCYNDLCIIYGHAVADGRYSLSCFDDGFEYEENASKELDDHTSTSKGMDKQTTPTPSQSKIDWSPMMDRVFVELMLDQVRKGNKAGRTFTRQSWGDMAESFNDRFGCHYGKVVLKNRFTVLRRHYDSINVLLGKEGFSWDKREHKVVADDKVWQKCLRENHKFRLYRIKSMPFYSGMCIVCRDEATAGCKPNLESKSFDGKNSVPDPNASLHIGGENNFTEDAQPLSIPNSALHVGGENAFTKDTNPNAALHIDGENNFTRDIQPLPNPNAAFNLRGENSFTRYTQPLPNPNAALNLGGENSFTRYTQPLNAVFLLGGESNFTRDTQSVNTIFDIGGENTFTRNTIIQPVPNAALHIGGENNLTRDTIIQPLHNAGGENNFMRDTIIQPLHNAALNLGGENNFTRDTITQPLQNAALFIGGENNFTEGARPLPSADNEGGEKNSTRGEGGERNSTRKIQPLKKADKEPLLPCVGKNVSGQKKRHQTKLPPTLNEPKKARNNYNEGMSVALKNMAVAVTSLTKKTKKEDNFSVGNVMTVLQAIPDLDDDLILDAIDFLEDEKRARMFLAFPANLRKKWLLKTLRS</sequence>
<name>A0ACB0LTB9_TRIPR</name>
<dbReference type="EMBL" id="CASHSV030000716">
    <property type="protein sequence ID" value="CAJ2672892.1"/>
    <property type="molecule type" value="Genomic_DNA"/>
</dbReference>